<dbReference type="AlphaFoldDB" id="A0A5C3NLY1"/>
<protein>
    <submittedName>
        <fullName evidence="2">Uncharacterized protein</fullName>
    </submittedName>
</protein>
<feature type="compositionally biased region" description="Basic and acidic residues" evidence="1">
    <location>
        <begin position="47"/>
        <end position="61"/>
    </location>
</feature>
<evidence type="ECO:0000313" key="3">
    <source>
        <dbReference type="Proteomes" id="UP000308197"/>
    </source>
</evidence>
<accession>A0A5C3NLY1</accession>
<keyword evidence="3" id="KW-1185">Reference proteome</keyword>
<name>A0A5C3NLY1_9APHY</name>
<evidence type="ECO:0000256" key="1">
    <source>
        <dbReference type="SAM" id="MobiDB-lite"/>
    </source>
</evidence>
<dbReference type="Proteomes" id="UP000308197">
    <property type="component" value="Unassembled WGS sequence"/>
</dbReference>
<reference evidence="2 3" key="1">
    <citation type="journal article" date="2019" name="Nat. Ecol. Evol.">
        <title>Megaphylogeny resolves global patterns of mushroom evolution.</title>
        <authorList>
            <person name="Varga T."/>
            <person name="Krizsan K."/>
            <person name="Foldi C."/>
            <person name="Dima B."/>
            <person name="Sanchez-Garcia M."/>
            <person name="Sanchez-Ramirez S."/>
            <person name="Szollosi G.J."/>
            <person name="Szarkandi J.G."/>
            <person name="Papp V."/>
            <person name="Albert L."/>
            <person name="Andreopoulos W."/>
            <person name="Angelini C."/>
            <person name="Antonin V."/>
            <person name="Barry K.W."/>
            <person name="Bougher N.L."/>
            <person name="Buchanan P."/>
            <person name="Buyck B."/>
            <person name="Bense V."/>
            <person name="Catcheside P."/>
            <person name="Chovatia M."/>
            <person name="Cooper J."/>
            <person name="Damon W."/>
            <person name="Desjardin D."/>
            <person name="Finy P."/>
            <person name="Geml J."/>
            <person name="Haridas S."/>
            <person name="Hughes K."/>
            <person name="Justo A."/>
            <person name="Karasinski D."/>
            <person name="Kautmanova I."/>
            <person name="Kiss B."/>
            <person name="Kocsube S."/>
            <person name="Kotiranta H."/>
            <person name="LaButti K.M."/>
            <person name="Lechner B.E."/>
            <person name="Liimatainen K."/>
            <person name="Lipzen A."/>
            <person name="Lukacs Z."/>
            <person name="Mihaltcheva S."/>
            <person name="Morgado L.N."/>
            <person name="Niskanen T."/>
            <person name="Noordeloos M.E."/>
            <person name="Ohm R.A."/>
            <person name="Ortiz-Santana B."/>
            <person name="Ovrebo C."/>
            <person name="Racz N."/>
            <person name="Riley R."/>
            <person name="Savchenko A."/>
            <person name="Shiryaev A."/>
            <person name="Soop K."/>
            <person name="Spirin V."/>
            <person name="Szebenyi C."/>
            <person name="Tomsovsky M."/>
            <person name="Tulloss R.E."/>
            <person name="Uehling J."/>
            <person name="Grigoriev I.V."/>
            <person name="Vagvolgyi C."/>
            <person name="Papp T."/>
            <person name="Martin F.M."/>
            <person name="Miettinen O."/>
            <person name="Hibbett D.S."/>
            <person name="Nagy L.G."/>
        </authorList>
    </citation>
    <scope>NUCLEOTIDE SEQUENCE [LARGE SCALE GENOMIC DNA]</scope>
    <source>
        <strain evidence="2 3">HHB13444</strain>
    </source>
</reference>
<dbReference type="EMBL" id="ML212491">
    <property type="protein sequence ID" value="TFK78506.1"/>
    <property type="molecule type" value="Genomic_DNA"/>
</dbReference>
<dbReference type="InParanoid" id="A0A5C3NLY1"/>
<sequence length="110" mass="12352">MASGWRALARNHNWPQALRLCSGPHSTYTRPHTMLDPIKTSPAMGPSHHDSPQIRFAHPDHPSPLPDGRCLRPARCRELLHCSPACSSETTGLSRLRPLRFYRAAAPWQV</sequence>
<gene>
    <name evidence="2" type="ORF">K466DRAFT_75133</name>
</gene>
<organism evidence="2 3">
    <name type="scientific">Polyporus arcularius HHB13444</name>
    <dbReference type="NCBI Taxonomy" id="1314778"/>
    <lineage>
        <taxon>Eukaryota</taxon>
        <taxon>Fungi</taxon>
        <taxon>Dikarya</taxon>
        <taxon>Basidiomycota</taxon>
        <taxon>Agaricomycotina</taxon>
        <taxon>Agaricomycetes</taxon>
        <taxon>Polyporales</taxon>
        <taxon>Polyporaceae</taxon>
        <taxon>Polyporus</taxon>
    </lineage>
</organism>
<feature type="region of interest" description="Disordered" evidence="1">
    <location>
        <begin position="35"/>
        <end position="64"/>
    </location>
</feature>
<evidence type="ECO:0000313" key="2">
    <source>
        <dbReference type="EMBL" id="TFK78506.1"/>
    </source>
</evidence>
<proteinExistence type="predicted"/>